<sequence>MAPCIYKHTQIGSLHRKLAVDIFINVLKRDGGWFPDHVECDTQFHRDVYISLGPRLEKGIKLAGCSFLDITDTCQYHEHTRLKKPCYKKSLTFGLD</sequence>
<dbReference type="EMBL" id="MU006592">
    <property type="protein sequence ID" value="KAF2743986.1"/>
    <property type="molecule type" value="Genomic_DNA"/>
</dbReference>
<evidence type="ECO:0000313" key="1">
    <source>
        <dbReference type="EMBL" id="KAF2743986.1"/>
    </source>
</evidence>
<dbReference type="OrthoDB" id="1022638at2759"/>
<protein>
    <submittedName>
        <fullName evidence="1">Uncharacterized protein</fullName>
    </submittedName>
</protein>
<gene>
    <name evidence="1" type="ORF">M011DRAFT_470891</name>
</gene>
<proteinExistence type="predicted"/>
<evidence type="ECO:0000313" key="2">
    <source>
        <dbReference type="Proteomes" id="UP000799440"/>
    </source>
</evidence>
<accession>A0A6A6V2B8</accession>
<dbReference type="Proteomes" id="UP000799440">
    <property type="component" value="Unassembled WGS sequence"/>
</dbReference>
<reference evidence="1" key="1">
    <citation type="journal article" date="2020" name="Stud. Mycol.">
        <title>101 Dothideomycetes genomes: a test case for predicting lifestyles and emergence of pathogens.</title>
        <authorList>
            <person name="Haridas S."/>
            <person name="Albert R."/>
            <person name="Binder M."/>
            <person name="Bloem J."/>
            <person name="Labutti K."/>
            <person name="Salamov A."/>
            <person name="Andreopoulos B."/>
            <person name="Baker S."/>
            <person name="Barry K."/>
            <person name="Bills G."/>
            <person name="Bluhm B."/>
            <person name="Cannon C."/>
            <person name="Castanera R."/>
            <person name="Culley D."/>
            <person name="Daum C."/>
            <person name="Ezra D."/>
            <person name="Gonzalez J."/>
            <person name="Henrissat B."/>
            <person name="Kuo A."/>
            <person name="Liang C."/>
            <person name="Lipzen A."/>
            <person name="Lutzoni F."/>
            <person name="Magnuson J."/>
            <person name="Mondo S."/>
            <person name="Nolan M."/>
            <person name="Ohm R."/>
            <person name="Pangilinan J."/>
            <person name="Park H.-J."/>
            <person name="Ramirez L."/>
            <person name="Alfaro M."/>
            <person name="Sun H."/>
            <person name="Tritt A."/>
            <person name="Yoshinaga Y."/>
            <person name="Zwiers L.-H."/>
            <person name="Turgeon B."/>
            <person name="Goodwin S."/>
            <person name="Spatafora J."/>
            <person name="Crous P."/>
            <person name="Grigoriev I."/>
        </authorList>
    </citation>
    <scope>NUCLEOTIDE SEQUENCE</scope>
    <source>
        <strain evidence="1">CBS 119925</strain>
    </source>
</reference>
<dbReference type="AlphaFoldDB" id="A0A6A6V2B8"/>
<keyword evidence="2" id="KW-1185">Reference proteome</keyword>
<organism evidence="1 2">
    <name type="scientific">Sporormia fimetaria CBS 119925</name>
    <dbReference type="NCBI Taxonomy" id="1340428"/>
    <lineage>
        <taxon>Eukaryota</taxon>
        <taxon>Fungi</taxon>
        <taxon>Dikarya</taxon>
        <taxon>Ascomycota</taxon>
        <taxon>Pezizomycotina</taxon>
        <taxon>Dothideomycetes</taxon>
        <taxon>Pleosporomycetidae</taxon>
        <taxon>Pleosporales</taxon>
        <taxon>Sporormiaceae</taxon>
        <taxon>Sporormia</taxon>
    </lineage>
</organism>
<name>A0A6A6V2B8_9PLEO</name>